<dbReference type="InterPro" id="IPR037682">
    <property type="entry name" value="TonB_C"/>
</dbReference>
<evidence type="ECO:0000256" key="3">
    <source>
        <dbReference type="ARBA" id="ARBA00022448"/>
    </source>
</evidence>
<feature type="signal peptide" evidence="10">
    <location>
        <begin position="1"/>
        <end position="21"/>
    </location>
</feature>
<dbReference type="GO" id="GO:0015031">
    <property type="term" value="P:protein transport"/>
    <property type="evidence" value="ECO:0007669"/>
    <property type="project" value="UniProtKB-KW"/>
</dbReference>
<comment type="caution">
    <text evidence="12">The sequence shown here is derived from an EMBL/GenBank/DDBJ whole genome shotgun (WGS) entry which is preliminary data.</text>
</comment>
<dbReference type="InterPro" id="IPR006260">
    <property type="entry name" value="TonB/TolA_C"/>
</dbReference>
<reference evidence="12 13" key="1">
    <citation type="submission" date="2019-09" db="EMBL/GenBank/DDBJ databases">
        <title>Prevotella A2879 sp. nov., isolated from an abscess of a patient.</title>
        <authorList>
            <person name="Buhl M."/>
            <person name="Oberhettinger P."/>
        </authorList>
    </citation>
    <scope>NUCLEOTIDE SEQUENCE [LARGE SCALE GENOMIC DNA]</scope>
    <source>
        <strain evidence="12 13">A2879</strain>
    </source>
</reference>
<dbReference type="PANTHER" id="PTHR33446:SF2">
    <property type="entry name" value="PROTEIN TONB"/>
    <property type="match status" value="1"/>
</dbReference>
<evidence type="ECO:0000256" key="8">
    <source>
        <dbReference type="ARBA" id="ARBA00022989"/>
    </source>
</evidence>
<evidence type="ECO:0000256" key="2">
    <source>
        <dbReference type="ARBA" id="ARBA00006555"/>
    </source>
</evidence>
<keyword evidence="7" id="KW-0653">Protein transport</keyword>
<keyword evidence="10" id="KW-0732">Signal</keyword>
<evidence type="ECO:0000256" key="6">
    <source>
        <dbReference type="ARBA" id="ARBA00022692"/>
    </source>
</evidence>
<keyword evidence="9" id="KW-0472">Membrane</keyword>
<dbReference type="SUPFAM" id="SSF74653">
    <property type="entry name" value="TolA/TonB C-terminal domain"/>
    <property type="match status" value="1"/>
</dbReference>
<evidence type="ECO:0000256" key="5">
    <source>
        <dbReference type="ARBA" id="ARBA00022519"/>
    </source>
</evidence>
<comment type="subcellular location">
    <subcellularLocation>
        <location evidence="1">Cell inner membrane</location>
        <topology evidence="1">Single-pass membrane protein</topology>
        <orientation evidence="1">Periplasmic side</orientation>
    </subcellularLocation>
</comment>
<protein>
    <submittedName>
        <fullName evidence="12">TonB family protein</fullName>
    </submittedName>
</protein>
<comment type="similarity">
    <text evidence="2">Belongs to the TonB family.</text>
</comment>
<evidence type="ECO:0000256" key="10">
    <source>
        <dbReference type="SAM" id="SignalP"/>
    </source>
</evidence>
<dbReference type="Pfam" id="PF03544">
    <property type="entry name" value="TonB_C"/>
    <property type="match status" value="1"/>
</dbReference>
<dbReference type="InterPro" id="IPR051045">
    <property type="entry name" value="TonB-dependent_transducer"/>
</dbReference>
<keyword evidence="13" id="KW-1185">Reference proteome</keyword>
<dbReference type="GO" id="GO:0098797">
    <property type="term" value="C:plasma membrane protein complex"/>
    <property type="evidence" value="ECO:0007669"/>
    <property type="project" value="TreeGrafter"/>
</dbReference>
<keyword evidence="8" id="KW-1133">Transmembrane helix</keyword>
<dbReference type="NCBIfam" id="TIGR01352">
    <property type="entry name" value="tonB_Cterm"/>
    <property type="match status" value="1"/>
</dbReference>
<dbReference type="GO" id="GO:0031992">
    <property type="term" value="F:energy transducer activity"/>
    <property type="evidence" value="ECO:0007669"/>
    <property type="project" value="TreeGrafter"/>
</dbReference>
<dbReference type="Gene3D" id="3.30.1150.10">
    <property type="match status" value="1"/>
</dbReference>
<evidence type="ECO:0000256" key="4">
    <source>
        <dbReference type="ARBA" id="ARBA00022475"/>
    </source>
</evidence>
<dbReference type="Proteomes" id="UP000482295">
    <property type="component" value="Unassembled WGS sequence"/>
</dbReference>
<dbReference type="EMBL" id="VVIQ01000012">
    <property type="protein sequence ID" value="MUL28637.1"/>
    <property type="molecule type" value="Genomic_DNA"/>
</dbReference>
<sequence>MKKFIFILFLFLVTDTTITQAFSSFQNDFVENGKKVYTVVEEMPSFKGNVNTWLISHLRFSKRIIREGVYVRVMVKFIVKSDGRLSDFSIYRSTNHELDTKVLRVMKKMPKWNPGKHNGIPVSCYYILPIMLCPRY</sequence>
<gene>
    <name evidence="12" type="ORF">F0475_10085</name>
</gene>
<name>A0A7C9LEC8_9BACT</name>
<dbReference type="AlphaFoldDB" id="A0A7C9LEC8"/>
<accession>A0A7C9LEC8</accession>
<organism evidence="12 13">
    <name type="scientific">Prevotella vespertina</name>
    <dbReference type="NCBI Taxonomy" id="2608404"/>
    <lineage>
        <taxon>Bacteria</taxon>
        <taxon>Pseudomonadati</taxon>
        <taxon>Bacteroidota</taxon>
        <taxon>Bacteroidia</taxon>
        <taxon>Bacteroidales</taxon>
        <taxon>Prevotellaceae</taxon>
        <taxon>Prevotella</taxon>
    </lineage>
</organism>
<evidence type="ECO:0000313" key="12">
    <source>
        <dbReference type="EMBL" id="MUL28637.1"/>
    </source>
</evidence>
<proteinExistence type="inferred from homology"/>
<keyword evidence="5" id="KW-0997">Cell inner membrane</keyword>
<evidence type="ECO:0000256" key="7">
    <source>
        <dbReference type="ARBA" id="ARBA00022927"/>
    </source>
</evidence>
<keyword evidence="4" id="KW-1003">Cell membrane</keyword>
<dbReference type="PANTHER" id="PTHR33446">
    <property type="entry name" value="PROTEIN TONB-RELATED"/>
    <property type="match status" value="1"/>
</dbReference>
<evidence type="ECO:0000313" key="13">
    <source>
        <dbReference type="Proteomes" id="UP000482295"/>
    </source>
</evidence>
<dbReference type="GO" id="GO:0055085">
    <property type="term" value="P:transmembrane transport"/>
    <property type="evidence" value="ECO:0007669"/>
    <property type="project" value="InterPro"/>
</dbReference>
<keyword evidence="6" id="KW-0812">Transmembrane</keyword>
<feature type="domain" description="TonB C-terminal" evidence="11">
    <location>
        <begin position="57"/>
        <end position="130"/>
    </location>
</feature>
<feature type="chain" id="PRO_5028829823" evidence="10">
    <location>
        <begin position="22"/>
        <end position="136"/>
    </location>
</feature>
<evidence type="ECO:0000256" key="1">
    <source>
        <dbReference type="ARBA" id="ARBA00004383"/>
    </source>
</evidence>
<evidence type="ECO:0000259" key="11">
    <source>
        <dbReference type="Pfam" id="PF03544"/>
    </source>
</evidence>
<keyword evidence="3" id="KW-0813">Transport</keyword>
<evidence type="ECO:0000256" key="9">
    <source>
        <dbReference type="ARBA" id="ARBA00023136"/>
    </source>
</evidence>